<evidence type="ECO:0000313" key="1">
    <source>
        <dbReference type="EMBL" id="CBJ27949.1"/>
    </source>
</evidence>
<dbReference type="AlphaFoldDB" id="D7G897"/>
<dbReference type="Proteomes" id="UP000002630">
    <property type="component" value="Linkage Group LG33"/>
</dbReference>
<organism evidence="1 2">
    <name type="scientific">Ectocarpus siliculosus</name>
    <name type="common">Brown alga</name>
    <name type="synonym">Conferva siliculosa</name>
    <dbReference type="NCBI Taxonomy" id="2880"/>
    <lineage>
        <taxon>Eukaryota</taxon>
        <taxon>Sar</taxon>
        <taxon>Stramenopiles</taxon>
        <taxon>Ochrophyta</taxon>
        <taxon>PX clade</taxon>
        <taxon>Phaeophyceae</taxon>
        <taxon>Ectocarpales</taxon>
        <taxon>Ectocarpaceae</taxon>
        <taxon>Ectocarpus</taxon>
    </lineage>
</organism>
<sequence length="100" mass="10237">MKRQPRAALVPARAIATNAASASASNTAANATSAVPAVTAFGGSLSTQGVSLRGHGGHGNRVKQSYINVAKAPTIHAVCEVIDRPKAWRKAASFRSKGTL</sequence>
<protein>
    <submittedName>
        <fullName evidence="1">Uncharacterized protein</fullName>
    </submittedName>
</protein>
<gene>
    <name evidence="1" type="ORF">Esi_0088_0008</name>
</gene>
<evidence type="ECO:0000313" key="2">
    <source>
        <dbReference type="Proteomes" id="UP000002630"/>
    </source>
</evidence>
<dbReference type="EMBL" id="FN649758">
    <property type="protein sequence ID" value="CBJ27949.1"/>
    <property type="molecule type" value="Genomic_DNA"/>
</dbReference>
<dbReference type="InParanoid" id="D7G897"/>
<keyword evidence="2" id="KW-1185">Reference proteome</keyword>
<accession>D7G897</accession>
<proteinExistence type="predicted"/>
<dbReference type="EMBL" id="FN649117">
    <property type="protein sequence ID" value="CBJ27949.1"/>
    <property type="molecule type" value="Genomic_DNA"/>
</dbReference>
<reference evidence="1 2" key="1">
    <citation type="journal article" date="2010" name="Nature">
        <title>The Ectocarpus genome and the independent evolution of multicellularity in brown algae.</title>
        <authorList>
            <person name="Cock J.M."/>
            <person name="Sterck L."/>
            <person name="Rouze P."/>
            <person name="Scornet D."/>
            <person name="Allen A.E."/>
            <person name="Amoutzias G."/>
            <person name="Anthouard V."/>
            <person name="Artiguenave F."/>
            <person name="Aury J.M."/>
            <person name="Badger J.H."/>
            <person name="Beszteri B."/>
            <person name="Billiau K."/>
            <person name="Bonnet E."/>
            <person name="Bothwell J.H."/>
            <person name="Bowler C."/>
            <person name="Boyen C."/>
            <person name="Brownlee C."/>
            <person name="Carrano C.J."/>
            <person name="Charrier B."/>
            <person name="Cho G.Y."/>
            <person name="Coelho S.M."/>
            <person name="Collen J."/>
            <person name="Corre E."/>
            <person name="Da Silva C."/>
            <person name="Delage L."/>
            <person name="Delaroque N."/>
            <person name="Dittami S.M."/>
            <person name="Doulbeau S."/>
            <person name="Elias M."/>
            <person name="Farnham G."/>
            <person name="Gachon C.M."/>
            <person name="Gschloessl B."/>
            <person name="Heesch S."/>
            <person name="Jabbari K."/>
            <person name="Jubin C."/>
            <person name="Kawai H."/>
            <person name="Kimura K."/>
            <person name="Kloareg B."/>
            <person name="Kupper F.C."/>
            <person name="Lang D."/>
            <person name="Le Bail A."/>
            <person name="Leblanc C."/>
            <person name="Lerouge P."/>
            <person name="Lohr M."/>
            <person name="Lopez P.J."/>
            <person name="Martens C."/>
            <person name="Maumus F."/>
            <person name="Michel G."/>
            <person name="Miranda-Saavedra D."/>
            <person name="Morales J."/>
            <person name="Moreau H."/>
            <person name="Motomura T."/>
            <person name="Nagasato C."/>
            <person name="Napoli C.A."/>
            <person name="Nelson D.R."/>
            <person name="Nyvall-Collen P."/>
            <person name="Peters A.F."/>
            <person name="Pommier C."/>
            <person name="Potin P."/>
            <person name="Poulain J."/>
            <person name="Quesneville H."/>
            <person name="Read B."/>
            <person name="Rensing S.A."/>
            <person name="Ritter A."/>
            <person name="Rousvoal S."/>
            <person name="Samanta M."/>
            <person name="Samson G."/>
            <person name="Schroeder D.C."/>
            <person name="Segurens B."/>
            <person name="Strittmatter M."/>
            <person name="Tonon T."/>
            <person name="Tregear J.W."/>
            <person name="Valentin K."/>
            <person name="von Dassow P."/>
            <person name="Yamagishi T."/>
            <person name="Van de Peer Y."/>
            <person name="Wincker P."/>
        </authorList>
    </citation>
    <scope>NUCLEOTIDE SEQUENCE [LARGE SCALE GENOMIC DNA]</scope>
    <source>
        <strain evidence="2">Ec32 / CCAP1310/4</strain>
    </source>
</reference>
<name>D7G897_ECTSI</name>